<proteinExistence type="predicted"/>
<dbReference type="GO" id="GO:0005634">
    <property type="term" value="C:nucleus"/>
    <property type="evidence" value="ECO:0007669"/>
    <property type="project" value="UniProtKB-SubCell"/>
</dbReference>
<protein>
    <recommendedName>
        <fullName evidence="3">RED-like N-terminal domain-containing protein</fullName>
    </recommendedName>
</protein>
<evidence type="ECO:0000259" key="3">
    <source>
        <dbReference type="Pfam" id="PF07808"/>
    </source>
</evidence>
<gene>
    <name evidence="4" type="ORF">J5N97_026087</name>
</gene>
<sequence>MDGRLHLLAWERKRVNLMARQIHRVVQKKGSQRKVNTKALMQVCEAKRLLEEAIVLPLWMLEYFQGCIYMCASGNSTALERFVPFFYHPIIAVLGDDNNFNNLLLTAKLVYQWIVKPQSTIKANEMFLPGRMAFIYNMDAGFSHDIPTILNRSKADCPVQEVHILFWEKLSLVYAISTL</sequence>
<dbReference type="InterPro" id="IPR039896">
    <property type="entry name" value="Red-like"/>
</dbReference>
<dbReference type="Pfam" id="PF07808">
    <property type="entry name" value="RED_N"/>
    <property type="match status" value="1"/>
</dbReference>
<evidence type="ECO:0000313" key="4">
    <source>
        <dbReference type="EMBL" id="KAJ0964949.1"/>
    </source>
</evidence>
<organism evidence="4 5">
    <name type="scientific">Dioscorea zingiberensis</name>
    <dbReference type="NCBI Taxonomy" id="325984"/>
    <lineage>
        <taxon>Eukaryota</taxon>
        <taxon>Viridiplantae</taxon>
        <taxon>Streptophyta</taxon>
        <taxon>Embryophyta</taxon>
        <taxon>Tracheophyta</taxon>
        <taxon>Spermatophyta</taxon>
        <taxon>Magnoliopsida</taxon>
        <taxon>Liliopsida</taxon>
        <taxon>Dioscoreales</taxon>
        <taxon>Dioscoreaceae</taxon>
        <taxon>Dioscorea</taxon>
    </lineage>
</organism>
<name>A0A9D5C222_9LILI</name>
<evidence type="ECO:0000313" key="5">
    <source>
        <dbReference type="Proteomes" id="UP001085076"/>
    </source>
</evidence>
<dbReference type="Proteomes" id="UP001085076">
    <property type="component" value="Miscellaneous, Linkage group lg08"/>
</dbReference>
<dbReference type="AlphaFoldDB" id="A0A9D5C222"/>
<evidence type="ECO:0000256" key="1">
    <source>
        <dbReference type="ARBA" id="ARBA00004123"/>
    </source>
</evidence>
<keyword evidence="5" id="KW-1185">Reference proteome</keyword>
<reference evidence="4" key="2">
    <citation type="journal article" date="2022" name="Hortic Res">
        <title>The genome of Dioscorea zingiberensis sheds light on the biosynthesis, origin and evolution of the medicinally important diosgenin saponins.</title>
        <authorList>
            <person name="Li Y."/>
            <person name="Tan C."/>
            <person name="Li Z."/>
            <person name="Guo J."/>
            <person name="Li S."/>
            <person name="Chen X."/>
            <person name="Wang C."/>
            <person name="Dai X."/>
            <person name="Yang H."/>
            <person name="Song W."/>
            <person name="Hou L."/>
            <person name="Xu J."/>
            <person name="Tong Z."/>
            <person name="Xu A."/>
            <person name="Yuan X."/>
            <person name="Wang W."/>
            <person name="Yang Q."/>
            <person name="Chen L."/>
            <person name="Sun Z."/>
            <person name="Wang K."/>
            <person name="Pan B."/>
            <person name="Chen J."/>
            <person name="Bao Y."/>
            <person name="Liu F."/>
            <person name="Qi X."/>
            <person name="Gang D.R."/>
            <person name="Wen J."/>
            <person name="Li J."/>
        </authorList>
    </citation>
    <scope>NUCLEOTIDE SEQUENCE</scope>
    <source>
        <strain evidence="4">Dzin_1.0</strain>
    </source>
</reference>
<comment type="subcellular location">
    <subcellularLocation>
        <location evidence="1">Nucleus</location>
    </subcellularLocation>
</comment>
<feature type="domain" description="RED-like N-terminal" evidence="3">
    <location>
        <begin position="106"/>
        <end position="163"/>
    </location>
</feature>
<accession>A0A9D5C222</accession>
<dbReference type="PANTHER" id="PTHR12765">
    <property type="entry name" value="RED PROTEIN IK FACTOR CYTOKINE IK"/>
    <property type="match status" value="1"/>
</dbReference>
<keyword evidence="2" id="KW-0539">Nucleus</keyword>
<comment type="caution">
    <text evidence="4">The sequence shown here is derived from an EMBL/GenBank/DDBJ whole genome shotgun (WGS) entry which is preliminary data.</text>
</comment>
<evidence type="ECO:0000256" key="2">
    <source>
        <dbReference type="ARBA" id="ARBA00023242"/>
    </source>
</evidence>
<dbReference type="EMBL" id="JAGGNH010000008">
    <property type="protein sequence ID" value="KAJ0964949.1"/>
    <property type="molecule type" value="Genomic_DNA"/>
</dbReference>
<dbReference type="OrthoDB" id="1739295at2759"/>
<reference evidence="4" key="1">
    <citation type="submission" date="2021-03" db="EMBL/GenBank/DDBJ databases">
        <authorList>
            <person name="Li Z."/>
            <person name="Yang C."/>
        </authorList>
    </citation>
    <scope>NUCLEOTIDE SEQUENCE</scope>
    <source>
        <strain evidence="4">Dzin_1.0</strain>
        <tissue evidence="4">Leaf</tissue>
    </source>
</reference>
<dbReference type="InterPro" id="IPR012916">
    <property type="entry name" value="RED_N"/>
</dbReference>